<evidence type="ECO:0000256" key="1">
    <source>
        <dbReference type="SAM" id="MobiDB-lite"/>
    </source>
</evidence>
<name>A0ABQ9INC3_9NEOP</name>
<feature type="compositionally biased region" description="Basic and acidic residues" evidence="1">
    <location>
        <begin position="101"/>
        <end position="114"/>
    </location>
</feature>
<comment type="caution">
    <text evidence="2">The sequence shown here is derived from an EMBL/GenBank/DDBJ whole genome shotgun (WGS) entry which is preliminary data.</text>
</comment>
<protein>
    <submittedName>
        <fullName evidence="2">Uncharacterized protein</fullName>
    </submittedName>
</protein>
<dbReference type="EMBL" id="JARBHB010000001">
    <property type="protein sequence ID" value="KAJ8897383.1"/>
    <property type="molecule type" value="Genomic_DNA"/>
</dbReference>
<sequence>MLIIPPQQESYVGFDGLMPFVFVADEDVDLTLAEDLVKVYCVLHNFVRDRDEIRIEDTSTVEGLLDMEPAARPTSVHESNVRDTFAGYFVKFRRRVKRGEHGMMKRGETGDTRENPPTSDIVRHGSHMLKSGSNPAGNRVHAAQPVNCTPAQSRTRRGNCALVALAGVALISSFASRASNAVESYKQAGPIRNVARVVIRMRGSSLAPLGRAEYLQPRGRTSSEQSEVQGAHGRLTQLQLQSEVTSYLPAADGVAALGVGPGGWLLRDCAPPGHGGRRGVATQTPRRRGGRGSVCPLPLHQHPPPPSRGFANKKAPSSSVLFIPSLQKRRSLSWMASVTHRQHRFPFSVAQQYWMLGVAASTFFDSELYYKLFTVNMSPLKEAPWDMCVKERGNEEIQTSVTTKYLEENIANIRCVQCTLYVFKQQGMTSRASDWSASKRRGPEPPALAAASMLTTFSCHPRRASELAILQYVFVNRSSLQTSITSRIRSRRAVMSMRSRAVKVDRPISNFSTPSSVHETQSGLIRHSYRSTASNMTPGVHQSVITPGWRVLQKTPTSNTPRITINQHARIHVDMLHMAEPMFPHLLPILASRTSLLSEKSFSPAPNGHRKSYGNWVYFRNFNHLNRHTTGCTGWKYLTKFLFVKHTREAIGNPIVDPSNMFDSEPILRKSHEPSV</sequence>
<dbReference type="Proteomes" id="UP001159363">
    <property type="component" value="Chromosome 1"/>
</dbReference>
<gene>
    <name evidence="2" type="ORF">PR048_002729</name>
</gene>
<reference evidence="2 3" key="1">
    <citation type="submission" date="2023-02" db="EMBL/GenBank/DDBJ databases">
        <title>LHISI_Scaffold_Assembly.</title>
        <authorList>
            <person name="Stuart O.P."/>
            <person name="Cleave R."/>
            <person name="Magrath M.J.L."/>
            <person name="Mikheyev A.S."/>
        </authorList>
    </citation>
    <scope>NUCLEOTIDE SEQUENCE [LARGE SCALE GENOMIC DNA]</scope>
    <source>
        <strain evidence="2">Daus_M_001</strain>
        <tissue evidence="2">Leg muscle</tissue>
    </source>
</reference>
<feature type="region of interest" description="Disordered" evidence="1">
    <location>
        <begin position="271"/>
        <end position="314"/>
    </location>
</feature>
<feature type="region of interest" description="Disordered" evidence="1">
    <location>
        <begin position="101"/>
        <end position="141"/>
    </location>
</feature>
<evidence type="ECO:0000313" key="2">
    <source>
        <dbReference type="EMBL" id="KAJ8897383.1"/>
    </source>
</evidence>
<keyword evidence="3" id="KW-1185">Reference proteome</keyword>
<accession>A0ABQ9INC3</accession>
<organism evidence="2 3">
    <name type="scientific">Dryococelus australis</name>
    <dbReference type="NCBI Taxonomy" id="614101"/>
    <lineage>
        <taxon>Eukaryota</taxon>
        <taxon>Metazoa</taxon>
        <taxon>Ecdysozoa</taxon>
        <taxon>Arthropoda</taxon>
        <taxon>Hexapoda</taxon>
        <taxon>Insecta</taxon>
        <taxon>Pterygota</taxon>
        <taxon>Neoptera</taxon>
        <taxon>Polyneoptera</taxon>
        <taxon>Phasmatodea</taxon>
        <taxon>Verophasmatodea</taxon>
        <taxon>Anareolatae</taxon>
        <taxon>Phasmatidae</taxon>
        <taxon>Eurycanthinae</taxon>
        <taxon>Dryococelus</taxon>
    </lineage>
</organism>
<proteinExistence type="predicted"/>
<evidence type="ECO:0000313" key="3">
    <source>
        <dbReference type="Proteomes" id="UP001159363"/>
    </source>
</evidence>